<dbReference type="AlphaFoldDB" id="A0A3A1YA00"/>
<feature type="transmembrane region" description="Helical" evidence="1">
    <location>
        <begin position="183"/>
        <end position="205"/>
    </location>
</feature>
<dbReference type="Proteomes" id="UP000265964">
    <property type="component" value="Unassembled WGS sequence"/>
</dbReference>
<dbReference type="OrthoDB" id="9849260at2"/>
<sequence>MNSDLFSSESRLAEKIENLVKKQYDLRLEIMDSEQLGEDNPETEQLLDNLLEIKDKATTLIEDKNDLIFGYTLGIGKKYMQVRQNYLDLAQKAEPNNAQTYAQETEINIKSAQMLLSYREKIVELQELEKLVKAEKELQDIDSENNTKIIEVLEEKGFHYNDSKVFEDELQTLVKNRKSNSGLYQVITFLVAFFVVLALGIRYIFEVEGISF</sequence>
<accession>A0A3A1YA00</accession>
<proteinExistence type="predicted"/>
<comment type="caution">
    <text evidence="2">The sequence shown here is derived from an EMBL/GenBank/DDBJ whole genome shotgun (WGS) entry which is preliminary data.</text>
</comment>
<keyword evidence="1" id="KW-0812">Transmembrane</keyword>
<gene>
    <name evidence="2" type="ORF">CKF59_05855</name>
</gene>
<evidence type="ECO:0000313" key="2">
    <source>
        <dbReference type="EMBL" id="RIY34018.1"/>
    </source>
</evidence>
<organism evidence="2 3">
    <name type="scientific">Psittacicella gerlachiana</name>
    <dbReference type="NCBI Taxonomy" id="2028574"/>
    <lineage>
        <taxon>Bacteria</taxon>
        <taxon>Pseudomonadati</taxon>
        <taxon>Pseudomonadota</taxon>
        <taxon>Gammaproteobacteria</taxon>
        <taxon>Pasteurellales</taxon>
        <taxon>Psittacicellaceae</taxon>
        <taxon>Psittacicella</taxon>
    </lineage>
</organism>
<dbReference type="RefSeq" id="WP_119535025.1">
    <property type="nucleotide sequence ID" value="NZ_NRJF01000177.1"/>
</dbReference>
<keyword evidence="3" id="KW-1185">Reference proteome</keyword>
<name>A0A3A1YA00_9GAMM</name>
<protein>
    <submittedName>
        <fullName evidence="2">Uncharacterized protein</fullName>
    </submittedName>
</protein>
<reference evidence="2 3" key="1">
    <citation type="submission" date="2017-08" db="EMBL/GenBank/DDBJ databases">
        <title>Reclassification of Bisgaard taxon 37 and 44.</title>
        <authorList>
            <person name="Christensen H."/>
        </authorList>
    </citation>
    <scope>NUCLEOTIDE SEQUENCE [LARGE SCALE GENOMIC DNA]</scope>
    <source>
        <strain evidence="2 3">EEAB3T1</strain>
    </source>
</reference>
<keyword evidence="1" id="KW-1133">Transmembrane helix</keyword>
<dbReference type="EMBL" id="NRJF01000177">
    <property type="protein sequence ID" value="RIY34018.1"/>
    <property type="molecule type" value="Genomic_DNA"/>
</dbReference>
<evidence type="ECO:0000256" key="1">
    <source>
        <dbReference type="SAM" id="Phobius"/>
    </source>
</evidence>
<keyword evidence="1" id="KW-0472">Membrane</keyword>
<evidence type="ECO:0000313" key="3">
    <source>
        <dbReference type="Proteomes" id="UP000265964"/>
    </source>
</evidence>